<reference evidence="7 8" key="1">
    <citation type="submission" date="2017-04" db="EMBL/GenBank/DDBJ databases">
        <title>Whole Genome Sequence of 1,4-Dioxane Degrading Bacterium Mycobacterium dioxanotrophicus PH-06.</title>
        <authorList>
            <person name="He Y."/>
        </authorList>
    </citation>
    <scope>NUCLEOTIDE SEQUENCE [LARGE SCALE GENOMIC DNA]</scope>
    <source>
        <strain evidence="7 8">PH-06</strain>
    </source>
</reference>
<dbReference type="InterPro" id="IPR002701">
    <property type="entry name" value="CM_II_prokaryot"/>
</dbReference>
<feature type="domain" description="Chorismate mutase" evidence="6">
    <location>
        <begin position="1"/>
        <end position="94"/>
    </location>
</feature>
<comment type="function">
    <text evidence="5">Catalyzes the Claisen rearrangement of chorismate to prephenate.</text>
</comment>
<organism evidence="7 8">
    <name type="scientific">Mycobacterium dioxanotrophicus</name>
    <dbReference type="NCBI Taxonomy" id="482462"/>
    <lineage>
        <taxon>Bacteria</taxon>
        <taxon>Bacillati</taxon>
        <taxon>Actinomycetota</taxon>
        <taxon>Actinomycetes</taxon>
        <taxon>Mycobacteriales</taxon>
        <taxon>Mycobacteriaceae</taxon>
        <taxon>Mycobacterium</taxon>
    </lineage>
</organism>
<dbReference type="InterPro" id="IPR036263">
    <property type="entry name" value="Chorismate_II_sf"/>
</dbReference>
<evidence type="ECO:0000256" key="2">
    <source>
        <dbReference type="ARBA" id="ARBA00012404"/>
    </source>
</evidence>
<keyword evidence="8" id="KW-1185">Reference proteome</keyword>
<sequence>MHMSGSAFAAAAPVQPQNSLLPLVDAAAQRLQAADPVAAAKYTTGGAIDDPKREQQVFDIVTKAAKANDIDPAYVVTVFRNQIDATSAVEHTRFAQWKLDPTSAPVAATDLAHSRTTIDSLNHSMVREIAAQWDVLHSPMCRSELNNALQNVVAARALDEVYQAALSYATHSYCTSSVHIVEEN</sequence>
<evidence type="ECO:0000313" key="7">
    <source>
        <dbReference type="EMBL" id="ART70046.1"/>
    </source>
</evidence>
<comment type="catalytic activity">
    <reaction evidence="5">
        <text>chorismate = prephenate</text>
        <dbReference type="Rhea" id="RHEA:13897"/>
        <dbReference type="ChEBI" id="CHEBI:29748"/>
        <dbReference type="ChEBI" id="CHEBI:29934"/>
        <dbReference type="EC" id="5.4.99.5"/>
    </reaction>
</comment>
<dbReference type="PIRSF" id="PIRSF026640">
    <property type="entry name" value="Peripl_chor_mut"/>
    <property type="match status" value="1"/>
</dbReference>
<dbReference type="PANTHER" id="PTHR38041">
    <property type="entry name" value="CHORISMATE MUTASE"/>
    <property type="match status" value="1"/>
</dbReference>
<dbReference type="UniPathway" id="UPA00120">
    <property type="reaction ID" value="UER00203"/>
</dbReference>
<dbReference type="SUPFAM" id="SSF48600">
    <property type="entry name" value="Chorismate mutase II"/>
    <property type="match status" value="1"/>
</dbReference>
<dbReference type="OrthoDB" id="3825510at2"/>
<dbReference type="Gene3D" id="1.20.59.10">
    <property type="entry name" value="Chorismate mutase"/>
    <property type="match status" value="1"/>
</dbReference>
<dbReference type="NCBIfam" id="NF006741">
    <property type="entry name" value="PRK09269.1"/>
    <property type="match status" value="1"/>
</dbReference>
<accession>A0A1Y0C4P9</accession>
<dbReference type="PROSITE" id="PS51168">
    <property type="entry name" value="CHORISMATE_MUT_2"/>
    <property type="match status" value="1"/>
</dbReference>
<evidence type="ECO:0000256" key="3">
    <source>
        <dbReference type="ARBA" id="ARBA00022729"/>
    </source>
</evidence>
<dbReference type="AlphaFoldDB" id="A0A1Y0C4P9"/>
<dbReference type="EMBL" id="CP020809">
    <property type="protein sequence ID" value="ART70046.1"/>
    <property type="molecule type" value="Genomic_DNA"/>
</dbReference>
<proteinExistence type="predicted"/>
<dbReference type="Pfam" id="PF01817">
    <property type="entry name" value="CM_2"/>
    <property type="match status" value="1"/>
</dbReference>
<dbReference type="GO" id="GO:0009697">
    <property type="term" value="P:salicylic acid biosynthetic process"/>
    <property type="evidence" value="ECO:0007669"/>
    <property type="project" value="TreeGrafter"/>
</dbReference>
<dbReference type="InterPro" id="IPR051331">
    <property type="entry name" value="Chorismate_mutase-related"/>
</dbReference>
<dbReference type="EC" id="5.4.99.5" evidence="2 5"/>
<dbReference type="Proteomes" id="UP000195331">
    <property type="component" value="Chromosome"/>
</dbReference>
<dbReference type="GO" id="GO:0046417">
    <property type="term" value="P:chorismate metabolic process"/>
    <property type="evidence" value="ECO:0007669"/>
    <property type="project" value="InterPro"/>
</dbReference>
<dbReference type="SMART" id="SM00830">
    <property type="entry name" value="CM_2"/>
    <property type="match status" value="1"/>
</dbReference>
<gene>
    <name evidence="7" type="ORF">BTO20_16990</name>
</gene>
<protein>
    <recommendedName>
        <fullName evidence="2 5">Chorismate mutase</fullName>
        <ecNumber evidence="2 5">5.4.99.5</ecNumber>
    </recommendedName>
</protein>
<evidence type="ECO:0000256" key="1">
    <source>
        <dbReference type="ARBA" id="ARBA00004817"/>
    </source>
</evidence>
<keyword evidence="4 5" id="KW-0413">Isomerase</keyword>
<dbReference type="InterPro" id="IPR008240">
    <property type="entry name" value="Chorismate_mutase_periplasmic"/>
</dbReference>
<name>A0A1Y0C4P9_9MYCO</name>
<dbReference type="InterPro" id="IPR036979">
    <property type="entry name" value="CM_dom_sf"/>
</dbReference>
<evidence type="ECO:0000256" key="5">
    <source>
        <dbReference type="PIRNR" id="PIRNR026640"/>
    </source>
</evidence>
<evidence type="ECO:0000313" key="8">
    <source>
        <dbReference type="Proteomes" id="UP000195331"/>
    </source>
</evidence>
<dbReference type="NCBIfam" id="TIGR01806">
    <property type="entry name" value="CM_mono2"/>
    <property type="match status" value="1"/>
</dbReference>
<evidence type="ECO:0000259" key="6">
    <source>
        <dbReference type="PROSITE" id="PS51168"/>
    </source>
</evidence>
<dbReference type="KEGG" id="mdx:BTO20_16990"/>
<keyword evidence="3" id="KW-0732">Signal</keyword>
<comment type="pathway">
    <text evidence="1 5">Metabolic intermediate biosynthesis; prephenate biosynthesis; prephenate from chorismate: step 1/1.</text>
</comment>
<dbReference type="PANTHER" id="PTHR38041:SF2">
    <property type="entry name" value="SECRETED CHORISMATE MUTASE"/>
    <property type="match status" value="1"/>
</dbReference>
<dbReference type="GO" id="GO:0004106">
    <property type="term" value="F:chorismate mutase activity"/>
    <property type="evidence" value="ECO:0007669"/>
    <property type="project" value="UniProtKB-EC"/>
</dbReference>
<dbReference type="RefSeq" id="WP_087077533.1">
    <property type="nucleotide sequence ID" value="NZ_CP020809.1"/>
</dbReference>
<evidence type="ECO:0000256" key="4">
    <source>
        <dbReference type="ARBA" id="ARBA00023235"/>
    </source>
</evidence>